<dbReference type="InterPro" id="IPR012840">
    <property type="entry name" value="NrdG2"/>
</dbReference>
<dbReference type="NCBIfam" id="TIGR02495">
    <property type="entry name" value="NrdG2"/>
    <property type="match status" value="1"/>
</dbReference>
<dbReference type="PANTHER" id="PTHR30352:SF13">
    <property type="entry name" value="GLYCYL-RADICAL ENZYME ACTIVATING ENZYME YJJW-RELATED"/>
    <property type="match status" value="1"/>
</dbReference>
<keyword evidence="4" id="KW-0479">Metal-binding</keyword>
<keyword evidence="5" id="KW-0408">Iron</keyword>
<comment type="caution">
    <text evidence="8">The sequence shown here is derived from an EMBL/GenBank/DDBJ whole genome shotgun (WGS) entry which is preliminary data.</text>
</comment>
<evidence type="ECO:0000256" key="2">
    <source>
        <dbReference type="ARBA" id="ARBA00022485"/>
    </source>
</evidence>
<proteinExistence type="predicted"/>
<dbReference type="EMBL" id="JAKNHJ010000012">
    <property type="protein sequence ID" value="MCG4618209.1"/>
    <property type="molecule type" value="Genomic_DNA"/>
</dbReference>
<dbReference type="CDD" id="cd01335">
    <property type="entry name" value="Radical_SAM"/>
    <property type="match status" value="1"/>
</dbReference>
<protein>
    <submittedName>
        <fullName evidence="8">Anaerobic ribonucleoside-triphosphate reductase activating protein</fullName>
    </submittedName>
</protein>
<comment type="cofactor">
    <cofactor evidence="1">
        <name>[4Fe-4S] cluster</name>
        <dbReference type="ChEBI" id="CHEBI:49883"/>
    </cofactor>
</comment>
<dbReference type="InterPro" id="IPR007197">
    <property type="entry name" value="rSAM"/>
</dbReference>
<evidence type="ECO:0000256" key="4">
    <source>
        <dbReference type="ARBA" id="ARBA00022723"/>
    </source>
</evidence>
<name>A0AAJ1BC72_9ACTO</name>
<dbReference type="RefSeq" id="WP_024059596.1">
    <property type="nucleotide sequence ID" value="NZ_JAKNHJ010000012.1"/>
</dbReference>
<dbReference type="SFLD" id="SFLDG01094">
    <property type="entry name" value="Uncharacterised_Radical_SAM_Su"/>
    <property type="match status" value="1"/>
</dbReference>
<keyword evidence="3" id="KW-0949">S-adenosyl-L-methionine</keyword>
<dbReference type="GO" id="GO:0003824">
    <property type="term" value="F:catalytic activity"/>
    <property type="evidence" value="ECO:0007669"/>
    <property type="project" value="InterPro"/>
</dbReference>
<evidence type="ECO:0000313" key="8">
    <source>
        <dbReference type="EMBL" id="MCG4618209.1"/>
    </source>
</evidence>
<dbReference type="PANTHER" id="PTHR30352">
    <property type="entry name" value="PYRUVATE FORMATE-LYASE-ACTIVATING ENZYME"/>
    <property type="match status" value="1"/>
</dbReference>
<evidence type="ECO:0000256" key="1">
    <source>
        <dbReference type="ARBA" id="ARBA00001966"/>
    </source>
</evidence>
<dbReference type="InterPro" id="IPR058240">
    <property type="entry name" value="rSAM_sf"/>
</dbReference>
<accession>A0AAJ1BC72</accession>
<dbReference type="AlphaFoldDB" id="A0AAJ1BC72"/>
<organism evidence="8 9">
    <name type="scientific">Varibaculum cambriense</name>
    <dbReference type="NCBI Taxonomy" id="184870"/>
    <lineage>
        <taxon>Bacteria</taxon>
        <taxon>Bacillati</taxon>
        <taxon>Actinomycetota</taxon>
        <taxon>Actinomycetes</taxon>
        <taxon>Actinomycetales</taxon>
        <taxon>Actinomycetaceae</taxon>
        <taxon>Varibaculum</taxon>
    </lineage>
</organism>
<dbReference type="GO" id="GO:0046872">
    <property type="term" value="F:metal ion binding"/>
    <property type="evidence" value="ECO:0007669"/>
    <property type="project" value="UniProtKB-KW"/>
</dbReference>
<dbReference type="SFLD" id="SFLDS00029">
    <property type="entry name" value="Radical_SAM"/>
    <property type="match status" value="1"/>
</dbReference>
<feature type="domain" description="Radical SAM core" evidence="7">
    <location>
        <begin position="33"/>
        <end position="246"/>
    </location>
</feature>
<dbReference type="Pfam" id="PF04055">
    <property type="entry name" value="Radical_SAM"/>
    <property type="match status" value="1"/>
</dbReference>
<dbReference type="Gene3D" id="3.20.20.70">
    <property type="entry name" value="Aldolase class I"/>
    <property type="match status" value="1"/>
</dbReference>
<sequence length="248" mass="26598">MSDFLAVNGEPSLLGQARQLNIAGLVPFSTVDWPGKIVASVFCQGCPWRCAYCQNYEILDFKVPGAVPFAELEELLGRRKGLLDGVVFSGGEALAQAAVIPAARWVKAQGFQVGLHAAGAYPSRLQAILAAGLLDWVGLDIKALPTDYRQVTGVAGADKAFTCLDAVLASGIDYEVRLTVYPGHPGKVVELARDLAARGVKNFALQQARELGASPDFKAEAQGWDSQVKTWAEEIDSLGFEQFSFRPA</sequence>
<evidence type="ECO:0000313" key="9">
    <source>
        <dbReference type="Proteomes" id="UP001200537"/>
    </source>
</evidence>
<evidence type="ECO:0000259" key="7">
    <source>
        <dbReference type="PROSITE" id="PS51918"/>
    </source>
</evidence>
<dbReference type="PROSITE" id="PS51918">
    <property type="entry name" value="RADICAL_SAM"/>
    <property type="match status" value="1"/>
</dbReference>
<dbReference type="SUPFAM" id="SSF102114">
    <property type="entry name" value="Radical SAM enzymes"/>
    <property type="match status" value="1"/>
</dbReference>
<keyword evidence="6" id="KW-0411">Iron-sulfur</keyword>
<evidence type="ECO:0000256" key="6">
    <source>
        <dbReference type="ARBA" id="ARBA00023014"/>
    </source>
</evidence>
<dbReference type="InterPro" id="IPR034457">
    <property type="entry name" value="Organic_radical-activating"/>
</dbReference>
<gene>
    <name evidence="8" type="ORF">L0M99_06845</name>
</gene>
<keyword evidence="2" id="KW-0004">4Fe-4S</keyword>
<dbReference type="Proteomes" id="UP001200537">
    <property type="component" value="Unassembled WGS sequence"/>
</dbReference>
<evidence type="ECO:0000256" key="3">
    <source>
        <dbReference type="ARBA" id="ARBA00022691"/>
    </source>
</evidence>
<evidence type="ECO:0000256" key="5">
    <source>
        <dbReference type="ARBA" id="ARBA00023004"/>
    </source>
</evidence>
<dbReference type="GO" id="GO:0051539">
    <property type="term" value="F:4 iron, 4 sulfur cluster binding"/>
    <property type="evidence" value="ECO:0007669"/>
    <property type="project" value="UniProtKB-KW"/>
</dbReference>
<reference evidence="8" key="1">
    <citation type="submission" date="2022-01" db="EMBL/GenBank/DDBJ databases">
        <title>Collection of gut derived symbiotic bacterial strains cultured from healthy donors.</title>
        <authorList>
            <person name="Lin H."/>
            <person name="Kohout C."/>
            <person name="Waligurski E."/>
            <person name="Pamer E.G."/>
        </authorList>
    </citation>
    <scope>NUCLEOTIDE SEQUENCE</scope>
    <source>
        <strain evidence="8">DFI.7.46</strain>
    </source>
</reference>
<dbReference type="InterPro" id="IPR013785">
    <property type="entry name" value="Aldolase_TIM"/>
</dbReference>